<organism evidence="2 3">
    <name type="scientific">Phytophthora boehmeriae</name>
    <dbReference type="NCBI Taxonomy" id="109152"/>
    <lineage>
        <taxon>Eukaryota</taxon>
        <taxon>Sar</taxon>
        <taxon>Stramenopiles</taxon>
        <taxon>Oomycota</taxon>
        <taxon>Peronosporomycetes</taxon>
        <taxon>Peronosporales</taxon>
        <taxon>Peronosporaceae</taxon>
        <taxon>Phytophthora</taxon>
    </lineage>
</organism>
<accession>A0A8T1W0H5</accession>
<dbReference type="AlphaFoldDB" id="A0A8T1W0H5"/>
<dbReference type="OrthoDB" id="2438897at2759"/>
<protein>
    <recommendedName>
        <fullName evidence="1">Transposase putative helix-turn-helix domain-containing protein</fullName>
    </recommendedName>
</protein>
<proteinExistence type="predicted"/>
<name>A0A8T1W0H5_9STRA</name>
<dbReference type="Proteomes" id="UP000693981">
    <property type="component" value="Unassembled WGS sequence"/>
</dbReference>
<feature type="domain" description="Transposase putative helix-turn-helix" evidence="1">
    <location>
        <begin position="53"/>
        <end position="89"/>
    </location>
</feature>
<reference evidence="2" key="1">
    <citation type="submission" date="2021-02" db="EMBL/GenBank/DDBJ databases">
        <authorList>
            <person name="Palmer J.M."/>
        </authorList>
    </citation>
    <scope>NUCLEOTIDE SEQUENCE</scope>
    <source>
        <strain evidence="2">SCRP23</strain>
    </source>
</reference>
<gene>
    <name evidence="2" type="ORF">PHYBOEH_008964</name>
</gene>
<sequence length="226" mass="26086">MCAAFDRKAERARTISDYKATINIMKVDSEEHASDIDTAKHVLKQLDAENKLMVRRSRKYRLFSTAEQRKRLRRFMGTCRWTYNQAVAAFRKTNELKIGSLRDLYVTQATTNKREYPKDMRSPPEWLFETPIFFRYNTLRKFQSNVKSAFSNKLNGNIAKFTIHFKSKKDSRLFTFCEGAKDAKTTHTAGESRALLSISKMADIPIRCDPGLSISSKIQVTNSNGF</sequence>
<evidence type="ECO:0000313" key="3">
    <source>
        <dbReference type="Proteomes" id="UP000693981"/>
    </source>
</evidence>
<keyword evidence="3" id="KW-1185">Reference proteome</keyword>
<comment type="caution">
    <text evidence="2">The sequence shown here is derived from an EMBL/GenBank/DDBJ whole genome shotgun (WGS) entry which is preliminary data.</text>
</comment>
<evidence type="ECO:0000313" key="2">
    <source>
        <dbReference type="EMBL" id="KAG7385669.1"/>
    </source>
</evidence>
<dbReference type="Pfam" id="PF12323">
    <property type="entry name" value="HTH_OrfB_IS605"/>
    <property type="match status" value="1"/>
</dbReference>
<dbReference type="InterPro" id="IPR021027">
    <property type="entry name" value="Transposase_put_HTH"/>
</dbReference>
<dbReference type="EMBL" id="JAGDFL010000542">
    <property type="protein sequence ID" value="KAG7385669.1"/>
    <property type="molecule type" value="Genomic_DNA"/>
</dbReference>
<evidence type="ECO:0000259" key="1">
    <source>
        <dbReference type="Pfam" id="PF12323"/>
    </source>
</evidence>
<feature type="non-terminal residue" evidence="2">
    <location>
        <position position="226"/>
    </location>
</feature>